<dbReference type="NCBIfam" id="TIGR01662">
    <property type="entry name" value="HAD-SF-IIIA"/>
    <property type="match status" value="1"/>
</dbReference>
<dbReference type="SFLD" id="SFLDG01136">
    <property type="entry name" value="C1.6:_Phosphoserine_Phosphatas"/>
    <property type="match status" value="1"/>
</dbReference>
<gene>
    <name evidence="8" type="ORF">BU251_01065</name>
</gene>
<dbReference type="Gene3D" id="3.40.50.1000">
    <property type="entry name" value="HAD superfamily/HAD-like"/>
    <property type="match status" value="1"/>
</dbReference>
<dbReference type="EC" id="3.1.3.45" evidence="8"/>
<evidence type="ECO:0000256" key="4">
    <source>
        <dbReference type="ARBA" id="ARBA00022723"/>
    </source>
</evidence>
<feature type="binding site" evidence="7">
    <location>
        <position position="33"/>
    </location>
    <ligand>
        <name>substrate</name>
    </ligand>
</feature>
<evidence type="ECO:0000256" key="5">
    <source>
        <dbReference type="ARBA" id="ARBA00022801"/>
    </source>
</evidence>
<evidence type="ECO:0000256" key="1">
    <source>
        <dbReference type="ARBA" id="ARBA00001946"/>
    </source>
</evidence>
<evidence type="ECO:0000256" key="6">
    <source>
        <dbReference type="ARBA" id="ARBA00022842"/>
    </source>
</evidence>
<sequence length="194" mass="21417">MSGLEISAEIPLMISKKLRDKFKKIKLLLLDVDGVLTDGRIIYDSEGRDAKCFDVHDGLGVALLARMGIKTILVTAKGSGCLAHRAKDMRAEAVYRMDRNNSAGHIAKTEAYAKILKKYGLRHENICFVGDDLVDLCVLNICGLPVATRNAVAEVRRAAVYVTRHPGGRGAVREIAELILRSQGRWQEAVEKFL</sequence>
<keyword evidence="5 8" id="KW-0378">Hydrolase</keyword>
<dbReference type="Proteomes" id="UP000287243">
    <property type="component" value="Chromosome"/>
</dbReference>
<dbReference type="SUPFAM" id="SSF56784">
    <property type="entry name" value="HAD-like"/>
    <property type="match status" value="1"/>
</dbReference>
<dbReference type="FunFam" id="3.40.50.1000:FF:000029">
    <property type="entry name" value="3-deoxy-D-manno-octulosonate 8-phosphate phosphatase KdsC"/>
    <property type="match status" value="1"/>
</dbReference>
<comment type="cofactor">
    <cofactor evidence="1 7">
        <name>Mg(2+)</name>
        <dbReference type="ChEBI" id="CHEBI:18420"/>
    </cofactor>
</comment>
<dbReference type="InterPro" id="IPR050793">
    <property type="entry name" value="CMP-NeuNAc_synthase"/>
</dbReference>
<evidence type="ECO:0000313" key="8">
    <source>
        <dbReference type="EMBL" id="QAT16417.1"/>
    </source>
</evidence>
<dbReference type="InterPro" id="IPR006549">
    <property type="entry name" value="HAD-SF_hydro_IIIA"/>
</dbReference>
<dbReference type="PANTHER" id="PTHR21485">
    <property type="entry name" value="HAD SUPERFAMILY MEMBERS CMAS AND KDSC"/>
    <property type="match status" value="1"/>
</dbReference>
<dbReference type="KEGG" id="vai:BU251_01065"/>
<name>A0A410P2I9_VELA1</name>
<evidence type="ECO:0000313" key="9">
    <source>
        <dbReference type="Proteomes" id="UP000287243"/>
    </source>
</evidence>
<evidence type="ECO:0000256" key="3">
    <source>
        <dbReference type="ARBA" id="ARBA00011881"/>
    </source>
</evidence>
<dbReference type="InterPro" id="IPR036412">
    <property type="entry name" value="HAD-like_sf"/>
</dbReference>
<dbReference type="SFLD" id="SFLDG01138">
    <property type="entry name" value="C1.6.2:_Deoxy-d-mannose-octulo"/>
    <property type="match status" value="1"/>
</dbReference>
<dbReference type="RefSeq" id="WP_228767822.1">
    <property type="nucleotide sequence ID" value="NZ_CP019384.1"/>
</dbReference>
<dbReference type="GO" id="GO:0008781">
    <property type="term" value="F:N-acylneuraminate cytidylyltransferase activity"/>
    <property type="evidence" value="ECO:0007669"/>
    <property type="project" value="TreeGrafter"/>
</dbReference>
<feature type="binding site" evidence="7">
    <location>
        <position position="131"/>
    </location>
    <ligand>
        <name>Mg(2+)</name>
        <dbReference type="ChEBI" id="CHEBI:18420"/>
    </ligand>
</feature>
<dbReference type="InterPro" id="IPR010023">
    <property type="entry name" value="KdsC_fam"/>
</dbReference>
<dbReference type="AlphaFoldDB" id="A0A410P2I9"/>
<accession>A0A410P2I9</accession>
<dbReference type="SFLD" id="SFLDS00003">
    <property type="entry name" value="Haloacid_Dehalogenase"/>
    <property type="match status" value="1"/>
</dbReference>
<proteinExistence type="inferred from homology"/>
<dbReference type="Pfam" id="PF08282">
    <property type="entry name" value="Hydrolase_3"/>
    <property type="match status" value="1"/>
</dbReference>
<comment type="subunit">
    <text evidence="3">Homotetramer.</text>
</comment>
<dbReference type="PIRSF" id="PIRSF006118">
    <property type="entry name" value="KDO8-P_Ptase"/>
    <property type="match status" value="1"/>
</dbReference>
<keyword evidence="4 7" id="KW-0479">Metal-binding</keyword>
<protein>
    <submittedName>
        <fullName evidence="8">3-deoxy-D-manno-octulosonate 8-phosphate phosphatase</fullName>
        <ecNumber evidence="8">3.1.3.45</ecNumber>
    </submittedName>
</protein>
<dbReference type="PANTHER" id="PTHR21485:SF3">
    <property type="entry name" value="N-ACYLNEURAMINATE CYTIDYLYLTRANSFERASE"/>
    <property type="match status" value="1"/>
</dbReference>
<keyword evidence="6 7" id="KW-0460">Magnesium</keyword>
<dbReference type="NCBIfam" id="TIGR01670">
    <property type="entry name" value="KdsC-phosphatas"/>
    <property type="match status" value="1"/>
</dbReference>
<organism evidence="8 9">
    <name type="scientific">Velamenicoccus archaeovorus</name>
    <dbReference type="NCBI Taxonomy" id="1930593"/>
    <lineage>
        <taxon>Bacteria</taxon>
        <taxon>Pseudomonadati</taxon>
        <taxon>Candidatus Omnitrophota</taxon>
        <taxon>Candidatus Velamenicoccus</taxon>
    </lineage>
</organism>
<dbReference type="GO" id="GO:0046872">
    <property type="term" value="F:metal ion binding"/>
    <property type="evidence" value="ECO:0007669"/>
    <property type="project" value="UniProtKB-KW"/>
</dbReference>
<evidence type="ECO:0000256" key="7">
    <source>
        <dbReference type="PIRSR" id="PIRSR006118-2"/>
    </source>
</evidence>
<keyword evidence="9" id="KW-1185">Reference proteome</keyword>
<dbReference type="GO" id="GO:0019143">
    <property type="term" value="F:3-deoxy-manno-octulosonate-8-phosphatase activity"/>
    <property type="evidence" value="ECO:0007669"/>
    <property type="project" value="UniProtKB-EC"/>
</dbReference>
<dbReference type="EMBL" id="CP019384">
    <property type="protein sequence ID" value="QAT16417.1"/>
    <property type="molecule type" value="Genomic_DNA"/>
</dbReference>
<evidence type="ECO:0000256" key="2">
    <source>
        <dbReference type="ARBA" id="ARBA00005893"/>
    </source>
</evidence>
<feature type="binding site" evidence="7">
    <location>
        <position position="31"/>
    </location>
    <ligand>
        <name>Mg(2+)</name>
        <dbReference type="ChEBI" id="CHEBI:18420"/>
    </ligand>
</feature>
<comment type="similarity">
    <text evidence="2">Belongs to the KdsC family.</text>
</comment>
<reference evidence="8 9" key="1">
    <citation type="submission" date="2017-01" db="EMBL/GenBank/DDBJ databases">
        <title>First insights into the biology of 'candidatus Vampirococcus archaeovorus'.</title>
        <authorList>
            <person name="Kizina J."/>
            <person name="Jordan S."/>
            <person name="Stueber K."/>
            <person name="Reinhardt R."/>
            <person name="Harder J."/>
        </authorList>
    </citation>
    <scope>NUCLEOTIDE SEQUENCE [LARGE SCALE GENOMIC DNA]</scope>
    <source>
        <strain evidence="8 9">LiM</strain>
    </source>
</reference>
<dbReference type="InterPro" id="IPR023214">
    <property type="entry name" value="HAD_sf"/>
</dbReference>